<proteinExistence type="inferred from homology"/>
<dbReference type="InterPro" id="IPR001382">
    <property type="entry name" value="Glyco_hydro_47"/>
</dbReference>
<dbReference type="GO" id="GO:0044322">
    <property type="term" value="C:endoplasmic reticulum quality control compartment"/>
    <property type="evidence" value="ECO:0007669"/>
    <property type="project" value="GOC"/>
</dbReference>
<comment type="similarity">
    <text evidence="2 5">Belongs to the glycosyl hydrolase 47 family.</text>
</comment>
<dbReference type="PANTHER" id="PTHR45679:SF2">
    <property type="entry name" value="ER DEGRADATION-ENHANCING ALPHA-MANNOSIDASE-LIKE PROTEIN 3"/>
    <property type="match status" value="1"/>
</dbReference>
<dbReference type="SUPFAM" id="SSF48225">
    <property type="entry name" value="Seven-hairpin glycosidases"/>
    <property type="match status" value="1"/>
</dbReference>
<protein>
    <recommendedName>
        <fullName evidence="5">alpha-1,2-Mannosidase</fullName>
        <ecNumber evidence="5">3.2.1.-</ecNumber>
    </recommendedName>
</protein>
<dbReference type="InterPro" id="IPR044674">
    <property type="entry name" value="EDEM1/2/3"/>
</dbReference>
<evidence type="ECO:0000256" key="4">
    <source>
        <dbReference type="ARBA" id="ARBA00023180"/>
    </source>
</evidence>
<evidence type="ECO:0000256" key="1">
    <source>
        <dbReference type="ARBA" id="ARBA00004240"/>
    </source>
</evidence>
<accession>A0A915LK79</accession>
<dbReference type="Gene3D" id="1.50.10.10">
    <property type="match status" value="1"/>
</dbReference>
<dbReference type="PRINTS" id="PR00747">
    <property type="entry name" value="GLYHDRLASE47"/>
</dbReference>
<dbReference type="EC" id="3.2.1.-" evidence="5"/>
<evidence type="ECO:0000313" key="7">
    <source>
        <dbReference type="WBParaSite" id="scaffold13550_cov238.g16937"/>
    </source>
</evidence>
<keyword evidence="6" id="KW-1185">Reference proteome</keyword>
<dbReference type="GO" id="GO:0016020">
    <property type="term" value="C:membrane"/>
    <property type="evidence" value="ECO:0007669"/>
    <property type="project" value="InterPro"/>
</dbReference>
<evidence type="ECO:0000256" key="5">
    <source>
        <dbReference type="RuleBase" id="RU361193"/>
    </source>
</evidence>
<comment type="subcellular location">
    <subcellularLocation>
        <location evidence="1">Endoplasmic reticulum</location>
    </subcellularLocation>
</comment>
<dbReference type="WBParaSite" id="scaffold13550_cov238.g16937">
    <property type="protein sequence ID" value="scaffold13550_cov238.g16937"/>
    <property type="gene ID" value="scaffold13550_cov238.g16937"/>
</dbReference>
<dbReference type="GO" id="GO:0005975">
    <property type="term" value="P:carbohydrate metabolic process"/>
    <property type="evidence" value="ECO:0007669"/>
    <property type="project" value="InterPro"/>
</dbReference>
<keyword evidence="4" id="KW-0325">Glycoprotein</keyword>
<dbReference type="Pfam" id="PF01532">
    <property type="entry name" value="Glyco_hydro_47"/>
    <property type="match status" value="1"/>
</dbReference>
<dbReference type="InterPro" id="IPR036026">
    <property type="entry name" value="Seven-hairpin_glycosidases"/>
</dbReference>
<evidence type="ECO:0000256" key="3">
    <source>
        <dbReference type="ARBA" id="ARBA00022824"/>
    </source>
</evidence>
<evidence type="ECO:0000313" key="6">
    <source>
        <dbReference type="Proteomes" id="UP000887561"/>
    </source>
</evidence>
<dbReference type="GO" id="GO:1904380">
    <property type="term" value="P:endoplasmic reticulum mannose trimming"/>
    <property type="evidence" value="ECO:0007669"/>
    <property type="project" value="InterPro"/>
</dbReference>
<evidence type="ECO:0000256" key="2">
    <source>
        <dbReference type="ARBA" id="ARBA00007658"/>
    </source>
</evidence>
<reference evidence="7" key="1">
    <citation type="submission" date="2022-11" db="UniProtKB">
        <authorList>
            <consortium name="WormBaseParasite"/>
        </authorList>
    </citation>
    <scope>IDENTIFICATION</scope>
</reference>
<keyword evidence="5" id="KW-0378">Hydrolase</keyword>
<keyword evidence="5" id="KW-0326">Glycosidase</keyword>
<name>A0A915LK79_MELJA</name>
<dbReference type="Proteomes" id="UP000887561">
    <property type="component" value="Unplaced"/>
</dbReference>
<organism evidence="6 7">
    <name type="scientific">Meloidogyne javanica</name>
    <name type="common">Root-knot nematode worm</name>
    <dbReference type="NCBI Taxonomy" id="6303"/>
    <lineage>
        <taxon>Eukaryota</taxon>
        <taxon>Metazoa</taxon>
        <taxon>Ecdysozoa</taxon>
        <taxon>Nematoda</taxon>
        <taxon>Chromadorea</taxon>
        <taxon>Rhabditida</taxon>
        <taxon>Tylenchina</taxon>
        <taxon>Tylenchomorpha</taxon>
        <taxon>Tylenchoidea</taxon>
        <taxon>Meloidogynidae</taxon>
        <taxon>Meloidogyninae</taxon>
        <taxon>Meloidogyne</taxon>
        <taxon>Meloidogyne incognita group</taxon>
    </lineage>
</organism>
<keyword evidence="3" id="KW-0256">Endoplasmic reticulum</keyword>
<dbReference type="AlphaFoldDB" id="A0A915LK79"/>
<dbReference type="GO" id="GO:0005509">
    <property type="term" value="F:calcium ion binding"/>
    <property type="evidence" value="ECO:0007669"/>
    <property type="project" value="InterPro"/>
</dbReference>
<dbReference type="InterPro" id="IPR012341">
    <property type="entry name" value="6hp_glycosidase-like_sf"/>
</dbReference>
<dbReference type="PANTHER" id="PTHR45679">
    <property type="entry name" value="ER DEGRADATION-ENHANCING ALPHA-MANNOSIDASE-LIKE PROTEIN 2"/>
    <property type="match status" value="1"/>
</dbReference>
<sequence>MVGGLISAHLMSLLLKQREDRQRMEWYSDQLLKMATDLADRLLPAFNSTSGVPYSRVNLKKGLLPSLKRQHDTCTACEWAALSRLSGRPVYEEKARKAMDFLWAQRHRGSDLMGTVLNVNSGDWVRPESGIGAGIDSYYEYTLKAYILLGDDDYLYRFNKHYDAIMRHLNKGPIFVDVQMHRPQLASRSYMDALLAFWPGIQVLKGDLRGAIEMHQMLYNVVKKHKFLPDAFTHDLQIHWAQHPLRPEFIESTYFLYRATKDPHYLEVAKEVMQSLEQNVRVPCGFASVKDVRTMEHED</sequence>
<dbReference type="GO" id="GO:0004571">
    <property type="term" value="F:mannosyl-oligosaccharide 1,2-alpha-mannosidase activity"/>
    <property type="evidence" value="ECO:0007669"/>
    <property type="project" value="InterPro"/>
</dbReference>